<dbReference type="Pfam" id="PF00400">
    <property type="entry name" value="WD40"/>
    <property type="match status" value="5"/>
</dbReference>
<dbReference type="Proteomes" id="UP000321518">
    <property type="component" value="Unassembled WGS sequence"/>
</dbReference>
<protein>
    <submittedName>
        <fullName evidence="5">Ribosome biogenesis protein Sqt1</fullName>
    </submittedName>
</protein>
<dbReference type="InterPro" id="IPR019775">
    <property type="entry name" value="WD40_repeat_CS"/>
</dbReference>
<keyword evidence="2" id="KW-0677">Repeat</keyword>
<comment type="caution">
    <text evidence="5">The sequence shown here is derived from an EMBL/GenBank/DDBJ whole genome shotgun (WGS) entry which is preliminary data.</text>
</comment>
<evidence type="ECO:0000313" key="6">
    <source>
        <dbReference type="Proteomes" id="UP000321518"/>
    </source>
</evidence>
<dbReference type="PROSITE" id="PS00678">
    <property type="entry name" value="WD_REPEATS_1"/>
    <property type="match status" value="1"/>
</dbReference>
<feature type="repeat" description="WD" evidence="3">
    <location>
        <begin position="130"/>
        <end position="164"/>
    </location>
</feature>
<dbReference type="EMBL" id="BJWK01000012">
    <property type="protein sequence ID" value="GEM10777.1"/>
    <property type="molecule type" value="Genomic_DNA"/>
</dbReference>
<dbReference type="OrthoDB" id="10261640at2759"/>
<dbReference type="InterPro" id="IPR036322">
    <property type="entry name" value="WD40_repeat_dom_sf"/>
</dbReference>
<feature type="repeat" description="WD" evidence="3">
    <location>
        <begin position="349"/>
        <end position="390"/>
    </location>
</feature>
<name>A0A511KK68_RHOTO</name>
<accession>A0A511KK68</accession>
<keyword evidence="1 3" id="KW-0853">WD repeat</keyword>
<evidence type="ECO:0000256" key="3">
    <source>
        <dbReference type="PROSITE-ProRule" id="PRU00221"/>
    </source>
</evidence>
<feature type="repeat" description="WD" evidence="3">
    <location>
        <begin position="391"/>
        <end position="425"/>
    </location>
</feature>
<feature type="compositionally biased region" description="Basic and acidic residues" evidence="4">
    <location>
        <begin position="54"/>
        <end position="66"/>
    </location>
</feature>
<feature type="compositionally biased region" description="Acidic residues" evidence="4">
    <location>
        <begin position="44"/>
        <end position="53"/>
    </location>
</feature>
<evidence type="ECO:0000256" key="2">
    <source>
        <dbReference type="ARBA" id="ARBA00022737"/>
    </source>
</evidence>
<feature type="region of interest" description="Disordered" evidence="4">
    <location>
        <begin position="34"/>
        <end position="66"/>
    </location>
</feature>
<organism evidence="5 6">
    <name type="scientific">Rhodotorula toruloides</name>
    <name type="common">Yeast</name>
    <name type="synonym">Rhodosporidium toruloides</name>
    <dbReference type="NCBI Taxonomy" id="5286"/>
    <lineage>
        <taxon>Eukaryota</taxon>
        <taxon>Fungi</taxon>
        <taxon>Dikarya</taxon>
        <taxon>Basidiomycota</taxon>
        <taxon>Pucciniomycotina</taxon>
        <taxon>Microbotryomycetes</taxon>
        <taxon>Sporidiobolales</taxon>
        <taxon>Sporidiobolaceae</taxon>
        <taxon>Rhodotorula</taxon>
    </lineage>
</organism>
<dbReference type="Gene3D" id="2.130.10.10">
    <property type="entry name" value="YVTN repeat-like/Quinoprotein amine dehydrogenase"/>
    <property type="match status" value="2"/>
</dbReference>
<proteinExistence type="predicted"/>
<dbReference type="PANTHER" id="PTHR19857">
    <property type="entry name" value="MITOCHONDRIAL DIVISION PROTEIN 1-RELATED"/>
    <property type="match status" value="1"/>
</dbReference>
<feature type="region of interest" description="Disordered" evidence="4">
    <location>
        <begin position="1"/>
        <end position="22"/>
    </location>
</feature>
<dbReference type="InterPro" id="IPR051179">
    <property type="entry name" value="WD_repeat_multifunction"/>
</dbReference>
<feature type="repeat" description="WD" evidence="3">
    <location>
        <begin position="224"/>
        <end position="265"/>
    </location>
</feature>
<dbReference type="InterPro" id="IPR020472">
    <property type="entry name" value="WD40_PAC1"/>
</dbReference>
<dbReference type="InterPro" id="IPR015943">
    <property type="entry name" value="WD40/YVTN_repeat-like_dom_sf"/>
</dbReference>
<evidence type="ECO:0000313" key="5">
    <source>
        <dbReference type="EMBL" id="GEM10777.1"/>
    </source>
</evidence>
<dbReference type="CDD" id="cd00200">
    <property type="entry name" value="WD40"/>
    <property type="match status" value="1"/>
</dbReference>
<dbReference type="AlphaFoldDB" id="A0A511KK68"/>
<dbReference type="PANTHER" id="PTHR19857:SF8">
    <property type="entry name" value="ANGIO-ASSOCIATED MIGRATORY CELL PROTEIN"/>
    <property type="match status" value="1"/>
</dbReference>
<dbReference type="InterPro" id="IPR001680">
    <property type="entry name" value="WD40_rpt"/>
</dbReference>
<dbReference type="PROSITE" id="PS50082">
    <property type="entry name" value="WD_REPEATS_2"/>
    <property type="match status" value="5"/>
</dbReference>
<sequence>MFNEIVQPVPLAPRHEDEDGPEFLTEDDVLEVEELGGDDQMAVESDDDDDLDGEHEADGQGTSAERDDAMDMLDNGLDDSVAVAQLHRTEEGAVFCLAIHPFAATVAVSGGEDDQAYVFRTDTGAQVAQLSGHTDSVTSVGWSHDGGLVATGGMDGKVRVWKVRRPSSDMPWEEAGWEFLIGLEGPDEVNWLDWHPKGNVLLAGGADGTVWLWNLPSGETMHVLSGHTTPVTCGRFTPDGKKILTASEDSTLILWDPRTGQPVHKLSRSDARFRLEGGINCLAINPASTVAVLGGAEGGLRAVNLVQGSVLAQMGGHEEGASIEMVAFNEIPTIGGASGASVTVIVSVGTDGRDAVTSLSFSPHTPTFLTGSADKTLKLWDYRTGSCLRTLLGNKDVVHTVSVSRDGRVAVSGSEDGSVRTFKLD</sequence>
<dbReference type="PROSITE" id="PS50294">
    <property type="entry name" value="WD_REPEATS_REGION"/>
    <property type="match status" value="4"/>
</dbReference>
<dbReference type="SMART" id="SM00320">
    <property type="entry name" value="WD40"/>
    <property type="match status" value="7"/>
</dbReference>
<reference evidence="5 6" key="1">
    <citation type="submission" date="2019-07" db="EMBL/GenBank/DDBJ databases">
        <title>Rhodotorula toruloides NBRC10032 genome sequencing.</title>
        <authorList>
            <person name="Shida Y."/>
            <person name="Takaku H."/>
            <person name="Ogasawara W."/>
            <person name="Mori K."/>
        </authorList>
    </citation>
    <scope>NUCLEOTIDE SEQUENCE [LARGE SCALE GENOMIC DNA]</scope>
    <source>
        <strain evidence="5 6">NBRC10032</strain>
    </source>
</reference>
<feature type="repeat" description="WD" evidence="3">
    <location>
        <begin position="192"/>
        <end position="223"/>
    </location>
</feature>
<evidence type="ECO:0000256" key="4">
    <source>
        <dbReference type="SAM" id="MobiDB-lite"/>
    </source>
</evidence>
<gene>
    <name evidence="5" type="ORF">Rt10032_c12g4794</name>
</gene>
<evidence type="ECO:0000256" key="1">
    <source>
        <dbReference type="ARBA" id="ARBA00022574"/>
    </source>
</evidence>
<dbReference type="SUPFAM" id="SSF50978">
    <property type="entry name" value="WD40 repeat-like"/>
    <property type="match status" value="1"/>
</dbReference>
<dbReference type="PRINTS" id="PR00320">
    <property type="entry name" value="GPROTEINBRPT"/>
</dbReference>